<dbReference type="Proteomes" id="UP001152795">
    <property type="component" value="Unassembled WGS sequence"/>
</dbReference>
<evidence type="ECO:0000313" key="1">
    <source>
        <dbReference type="EMBL" id="CAB4026304.1"/>
    </source>
</evidence>
<dbReference type="AlphaFoldDB" id="A0A7D9L6N1"/>
<comment type="caution">
    <text evidence="1">The sequence shown here is derived from an EMBL/GenBank/DDBJ whole genome shotgun (WGS) entry which is preliminary data.</text>
</comment>
<proteinExistence type="predicted"/>
<accession>A0A7D9L6N1</accession>
<evidence type="ECO:0000313" key="2">
    <source>
        <dbReference type="Proteomes" id="UP001152795"/>
    </source>
</evidence>
<reference evidence="1" key="1">
    <citation type="submission" date="2020-04" db="EMBL/GenBank/DDBJ databases">
        <authorList>
            <person name="Alioto T."/>
            <person name="Alioto T."/>
            <person name="Gomez Garrido J."/>
        </authorList>
    </citation>
    <scope>NUCLEOTIDE SEQUENCE</scope>
    <source>
        <strain evidence="1">A484AB</strain>
    </source>
</reference>
<gene>
    <name evidence="1" type="ORF">PACLA_8A011095</name>
</gene>
<organism evidence="1 2">
    <name type="scientific">Paramuricea clavata</name>
    <name type="common">Red gorgonian</name>
    <name type="synonym">Violescent sea-whip</name>
    <dbReference type="NCBI Taxonomy" id="317549"/>
    <lineage>
        <taxon>Eukaryota</taxon>
        <taxon>Metazoa</taxon>
        <taxon>Cnidaria</taxon>
        <taxon>Anthozoa</taxon>
        <taxon>Octocorallia</taxon>
        <taxon>Malacalcyonacea</taxon>
        <taxon>Plexauridae</taxon>
        <taxon>Paramuricea</taxon>
    </lineage>
</organism>
<protein>
    <submittedName>
        <fullName evidence="1">Uncharacterized protein</fullName>
    </submittedName>
</protein>
<dbReference type="EMBL" id="CACRXK020014126">
    <property type="protein sequence ID" value="CAB4026304.1"/>
    <property type="molecule type" value="Genomic_DNA"/>
</dbReference>
<keyword evidence="2" id="KW-1185">Reference proteome</keyword>
<sequence>MRIPAVGEESIQELWIKNIWSRLDITNNSDANTQYLSVIIREFVNFFSRCGFQRNVAKYFDNQGPFQLEQSIISGSWSEGLCVFFKSSAEIARPDVDFMCVLKNIKFTANDQICGNLTVRDDTPFINAYITDEISAKLWKDFLHDSCDHHSPNKHQLSSFKLKEKLRQNYSSVGNFFHSISDPLSQHHVHNEPGSAAFTVVNTSVPNTDFMSNLDAFCRSRSGFLQREIVKNLANLIYKYLPSSDIVLALSCDGWPLSAKELPVNESGPIKIWLKKLLRMGSILFPSVRQKETFVCLSRLRKLL</sequence>
<name>A0A7D9L6N1_PARCT</name>
<dbReference type="OrthoDB" id="269173at2759"/>